<reference evidence="12 13" key="1">
    <citation type="submission" date="2012-07" db="EMBL/GenBank/DDBJ databases">
        <title>The Genome Sequence of Facklamia ignava CCUG 37419.</title>
        <authorList>
            <consortium name="The Broad Institute Genome Sequencing Platform"/>
            <person name="Earl A."/>
            <person name="Ward D."/>
            <person name="Feldgarden M."/>
            <person name="Gevers D."/>
            <person name="Huys G."/>
            <person name="Walker B."/>
            <person name="Young S.K."/>
            <person name="Zeng Q."/>
            <person name="Gargeya S."/>
            <person name="Fitzgerald M."/>
            <person name="Haas B."/>
            <person name="Abouelleil A."/>
            <person name="Alvarado L."/>
            <person name="Arachchi H.M."/>
            <person name="Berlin A.M."/>
            <person name="Chapman S.B."/>
            <person name="Goldberg J."/>
            <person name="Griggs A."/>
            <person name="Gujja S."/>
            <person name="Hansen M."/>
            <person name="Howarth C."/>
            <person name="Imamovic A."/>
            <person name="Larimer J."/>
            <person name="McCowen C."/>
            <person name="Montmayeur A."/>
            <person name="Murphy C."/>
            <person name="Neiman D."/>
            <person name="Pearson M."/>
            <person name="Priest M."/>
            <person name="Roberts A."/>
            <person name="Saif S."/>
            <person name="Shea T."/>
            <person name="Sisk P."/>
            <person name="Sykes S."/>
            <person name="Wortman J."/>
            <person name="Nusbaum C."/>
            <person name="Birren B."/>
        </authorList>
    </citation>
    <scope>NUCLEOTIDE SEQUENCE [LARGE SCALE GENOMIC DNA]</scope>
    <source>
        <strain evidence="12 13">CCUG 37419</strain>
    </source>
</reference>
<accession>K1LUR7</accession>
<feature type="coiled-coil region" evidence="9">
    <location>
        <begin position="1"/>
        <end position="28"/>
    </location>
</feature>
<dbReference type="GO" id="GO:0006260">
    <property type="term" value="P:DNA replication"/>
    <property type="evidence" value="ECO:0007669"/>
    <property type="project" value="UniProtKB-KW"/>
</dbReference>
<keyword evidence="4" id="KW-0540">Nuclease</keyword>
<dbReference type="GO" id="GO:0003887">
    <property type="term" value="F:DNA-directed DNA polymerase activity"/>
    <property type="evidence" value="ECO:0007669"/>
    <property type="project" value="UniProtKB-KW"/>
</dbReference>
<dbReference type="STRING" id="883112.HMPREF9707_01491"/>
<dbReference type="Gene3D" id="3.30.420.10">
    <property type="entry name" value="Ribonuclease H-like superfamily/Ribonuclease H"/>
    <property type="match status" value="1"/>
</dbReference>
<dbReference type="GO" id="GO:0003677">
    <property type="term" value="F:DNA binding"/>
    <property type="evidence" value="ECO:0007669"/>
    <property type="project" value="InterPro"/>
</dbReference>
<dbReference type="eggNOG" id="COG0553">
    <property type="taxonomic scope" value="Bacteria"/>
</dbReference>
<dbReference type="Pfam" id="PF00271">
    <property type="entry name" value="Helicase_C"/>
    <property type="match status" value="1"/>
</dbReference>
<comment type="caution">
    <text evidence="12">The sequence shown here is derived from an EMBL/GenBank/DDBJ whole genome shotgun (WGS) entry which is preliminary data.</text>
</comment>
<sequence>MEIKKSQAKEEIKKLRQLKNRINDQINKEISSDIIKNISASLDQTLQQRVDELPKSILNKLVINIGEKDEVQKAELKNSIKPYSFPYLNSETPSSEEIELLNEYVNQSNVKKKYQDLKNKTHKDLEEFNQALEDIIRLDKNFFFKLFQSKSDKYYLRDAQRIANEKMIIVQNIEEKMSQYERMTSSNHNFITDYRENFGTFQDIIARILDYNPLMIDELWGRLSDLTLYYVEQIEKKDLKSVEQHIVNNWLNVVDEKSTENFDVISIDAISRRIHNSEMITYLKDKGIKTLGDVRNWQGIIPSEFGDDKNMQQVVDAVNGFYLDRAKQYYPKFNLRELGGNEKELLLWLYIYRRYTPKEKELISKLSKHSHLLSQLSKILSEPVINIYQYNLLSDKDKEYVGQKYHLFLDELADFIEKYNKISIPKSSSVTTDQVLSDFEENSASYYSLFEKSTGAGSGDNVNDLPTYIIDEVNCFELNETELKATLRPYQTFGTKYILTYTKTLLGDEMGLGKTIQAIAAMNHLYQGGSKHSMVLCPLSVLPNWSHEIRQWSSLPVHIYRGYSRERELENWLVKGGVLLTNFEQTKHLLKRSRLQKIDCLVVDEAHNLKNPKAQRTRDVEKLSEYCEFILLMTGTPIENRLDEMKHLLNMLNEPVISRINSKNIENNPEYFKEIIAPVYLRRKRLDVLNELPEIEHIQKWSEFHEIERDYYNKALEEGLAGLNKMRRAGYQGRTKKESPKIKQLLEICEEAAQNDDKIIIFSFFKLVLDILEPLLKNRVVGRIQGGVPPKQRQKYIDKLGSAPSGSILLAQIDSGGTGLNIQAANIVILCEPQWKPSTINQAVSRVYRMGQTKNVQVFHMLSEESLDETILEMLDYKQSIFNTYADESFVAESFEAKENEVNEKVLGNQIIKRERERLDRHKKDLKSKNISNEKVNSQSKSIFTPIPNRERKTIKPKRIISYDEVDYLLRPRGQDLRKYVAVDVETTGRYLTDEIIEVSAVKFVDGYPKESFNQLVKPSELIPAEATEINNITNEMVRNAPKISEVVKLFDEFIGDWPIVGHNLRFDLRFLYRGGSQILRTPRNYYCTHMIGKDRIDRGQVENYKLVTLCGYFGIQLNRAHRASTDAVATGKLLYALFASQKDRYW</sequence>
<evidence type="ECO:0000256" key="8">
    <source>
        <dbReference type="ARBA" id="ARBA00070925"/>
    </source>
</evidence>
<dbReference type="RefSeq" id="WP_006702123.1">
    <property type="nucleotide sequence ID" value="NZ_JH932301.1"/>
</dbReference>
<dbReference type="SUPFAM" id="SSF52540">
    <property type="entry name" value="P-loop containing nucleoside triphosphate hydrolases"/>
    <property type="match status" value="2"/>
</dbReference>
<dbReference type="InterPro" id="IPR006054">
    <property type="entry name" value="DnaQ"/>
</dbReference>
<dbReference type="InterPro" id="IPR038718">
    <property type="entry name" value="SNF2-like_sf"/>
</dbReference>
<dbReference type="SMART" id="SM00487">
    <property type="entry name" value="DEXDc"/>
    <property type="match status" value="1"/>
</dbReference>
<dbReference type="InterPro" id="IPR000330">
    <property type="entry name" value="SNF2_N"/>
</dbReference>
<dbReference type="SMART" id="SM00479">
    <property type="entry name" value="EXOIII"/>
    <property type="match status" value="1"/>
</dbReference>
<evidence type="ECO:0000259" key="10">
    <source>
        <dbReference type="PROSITE" id="PS51192"/>
    </source>
</evidence>
<dbReference type="Pfam" id="PF00176">
    <property type="entry name" value="SNF2-rel_dom"/>
    <property type="match status" value="1"/>
</dbReference>
<dbReference type="PANTHER" id="PTHR10799">
    <property type="entry name" value="SNF2/RAD54 HELICASE FAMILY"/>
    <property type="match status" value="1"/>
</dbReference>
<dbReference type="InterPro" id="IPR012337">
    <property type="entry name" value="RNaseH-like_sf"/>
</dbReference>
<keyword evidence="2" id="KW-0548">Nucleotidyltransferase</keyword>
<dbReference type="AlphaFoldDB" id="K1LUR7"/>
<dbReference type="PATRIC" id="fig|883112.3.peg.1488"/>
<keyword evidence="5" id="KW-0378">Hydrolase</keyword>
<dbReference type="GO" id="GO:0005524">
    <property type="term" value="F:ATP binding"/>
    <property type="evidence" value="ECO:0007669"/>
    <property type="project" value="InterPro"/>
</dbReference>
<evidence type="ECO:0000256" key="3">
    <source>
        <dbReference type="ARBA" id="ARBA00022705"/>
    </source>
</evidence>
<dbReference type="NCBIfam" id="TIGR00573">
    <property type="entry name" value="dnaq"/>
    <property type="match status" value="1"/>
</dbReference>
<evidence type="ECO:0000256" key="1">
    <source>
        <dbReference type="ARBA" id="ARBA00022679"/>
    </source>
</evidence>
<dbReference type="CDD" id="cd18793">
    <property type="entry name" value="SF2_C_SNF"/>
    <property type="match status" value="1"/>
</dbReference>
<dbReference type="eggNOG" id="COG2176">
    <property type="taxonomic scope" value="Bacteria"/>
</dbReference>
<evidence type="ECO:0000313" key="12">
    <source>
        <dbReference type="EMBL" id="EKB53738.1"/>
    </source>
</evidence>
<gene>
    <name evidence="12" type="ORF">HMPREF9707_01491</name>
</gene>
<evidence type="ECO:0000313" key="13">
    <source>
        <dbReference type="Proteomes" id="UP000005147"/>
    </source>
</evidence>
<evidence type="ECO:0000256" key="9">
    <source>
        <dbReference type="SAM" id="Coils"/>
    </source>
</evidence>
<dbReference type="InterPro" id="IPR014001">
    <property type="entry name" value="Helicase_ATP-bd"/>
</dbReference>
<dbReference type="CDD" id="cd17919">
    <property type="entry name" value="DEXHc_Snf"/>
    <property type="match status" value="1"/>
</dbReference>
<dbReference type="CDD" id="cd06127">
    <property type="entry name" value="DEDDh"/>
    <property type="match status" value="1"/>
</dbReference>
<evidence type="ECO:0000259" key="11">
    <source>
        <dbReference type="PROSITE" id="PS51194"/>
    </source>
</evidence>
<keyword evidence="13" id="KW-1185">Reference proteome</keyword>
<dbReference type="InterPro" id="IPR001650">
    <property type="entry name" value="Helicase_C-like"/>
</dbReference>
<name>K1LUR7_9LACT</name>
<dbReference type="FunFam" id="3.30.420.10:FF:000045">
    <property type="entry name" value="3'-5' exonuclease DinG"/>
    <property type="match status" value="1"/>
</dbReference>
<dbReference type="Proteomes" id="UP000005147">
    <property type="component" value="Unassembled WGS sequence"/>
</dbReference>
<dbReference type="InterPro" id="IPR036397">
    <property type="entry name" value="RNaseH_sf"/>
</dbReference>
<feature type="domain" description="Helicase ATP-binding" evidence="10">
    <location>
        <begin position="495"/>
        <end position="655"/>
    </location>
</feature>
<evidence type="ECO:0000256" key="5">
    <source>
        <dbReference type="ARBA" id="ARBA00022801"/>
    </source>
</evidence>
<protein>
    <recommendedName>
        <fullName evidence="8">DNA polymerase III polC-type</fullName>
    </recommendedName>
</protein>
<dbReference type="InterPro" id="IPR027417">
    <property type="entry name" value="P-loop_NTPase"/>
</dbReference>
<keyword evidence="1" id="KW-0808">Transferase</keyword>
<dbReference type="Gene3D" id="3.40.50.300">
    <property type="entry name" value="P-loop containing nucleotide triphosphate hydrolases"/>
    <property type="match status" value="1"/>
</dbReference>
<evidence type="ECO:0000256" key="2">
    <source>
        <dbReference type="ARBA" id="ARBA00022695"/>
    </source>
</evidence>
<dbReference type="EMBL" id="AGZE01000037">
    <property type="protein sequence ID" value="EKB53738.1"/>
    <property type="molecule type" value="Genomic_DNA"/>
</dbReference>
<dbReference type="PROSITE" id="PS51194">
    <property type="entry name" value="HELICASE_CTER"/>
    <property type="match status" value="1"/>
</dbReference>
<dbReference type="PROSITE" id="PS51192">
    <property type="entry name" value="HELICASE_ATP_BIND_1"/>
    <property type="match status" value="1"/>
</dbReference>
<dbReference type="SUPFAM" id="SSF53098">
    <property type="entry name" value="Ribonuclease H-like"/>
    <property type="match status" value="1"/>
</dbReference>
<dbReference type="GO" id="GO:0004527">
    <property type="term" value="F:exonuclease activity"/>
    <property type="evidence" value="ECO:0007669"/>
    <property type="project" value="UniProtKB-KW"/>
</dbReference>
<keyword evidence="3" id="KW-0235">DNA replication</keyword>
<dbReference type="Pfam" id="PF00929">
    <property type="entry name" value="RNase_T"/>
    <property type="match status" value="1"/>
</dbReference>
<organism evidence="12 13">
    <name type="scientific">Falseniella ignava CCUG 37419</name>
    <dbReference type="NCBI Taxonomy" id="883112"/>
    <lineage>
        <taxon>Bacteria</taxon>
        <taxon>Bacillati</taxon>
        <taxon>Bacillota</taxon>
        <taxon>Bacilli</taxon>
        <taxon>Lactobacillales</taxon>
        <taxon>Aerococcaceae</taxon>
        <taxon>Falseniella</taxon>
    </lineage>
</organism>
<dbReference type="HOGENOM" id="CLU_000315_17_4_9"/>
<evidence type="ECO:0000256" key="4">
    <source>
        <dbReference type="ARBA" id="ARBA00022722"/>
    </source>
</evidence>
<feature type="domain" description="Helicase C-terminal" evidence="11">
    <location>
        <begin position="741"/>
        <end position="903"/>
    </location>
</feature>
<dbReference type="InterPro" id="IPR013520">
    <property type="entry name" value="Ribonucl_H"/>
</dbReference>
<keyword evidence="6 12" id="KW-0269">Exonuclease</keyword>
<evidence type="ECO:0000256" key="7">
    <source>
        <dbReference type="ARBA" id="ARBA00022932"/>
    </source>
</evidence>
<keyword evidence="7" id="KW-0239">DNA-directed DNA polymerase</keyword>
<keyword evidence="9" id="KW-0175">Coiled coil</keyword>
<proteinExistence type="predicted"/>
<evidence type="ECO:0000256" key="6">
    <source>
        <dbReference type="ARBA" id="ARBA00022839"/>
    </source>
</evidence>
<dbReference type="Gene3D" id="3.40.50.10810">
    <property type="entry name" value="Tandem AAA-ATPase domain"/>
    <property type="match status" value="1"/>
</dbReference>
<dbReference type="InterPro" id="IPR049730">
    <property type="entry name" value="SNF2/RAD54-like_C"/>
</dbReference>
<dbReference type="SMART" id="SM00490">
    <property type="entry name" value="HELICc"/>
    <property type="match status" value="1"/>
</dbReference>